<protein>
    <submittedName>
        <fullName evidence="2">Uncharacterized protein</fullName>
    </submittedName>
</protein>
<feature type="compositionally biased region" description="Polar residues" evidence="1">
    <location>
        <begin position="116"/>
        <end position="141"/>
    </location>
</feature>
<accession>A0A540L084</accession>
<keyword evidence="3" id="KW-1185">Reference proteome</keyword>
<evidence type="ECO:0000313" key="2">
    <source>
        <dbReference type="EMBL" id="TQD79894.1"/>
    </source>
</evidence>
<sequence length="215" mass="23962">MAHFPWVLKLSKLPKNLWYLKHLDIEETGIHGYRPEQRFVTLGDLAQFQSTAPMINAMVPNNEQNEAVADEESLLPWSDDSEILTDPEESSYVEEMRQRHWEFLEVESTLEGTGIHQDNNQGSTGSHPKRQTFSTSGYLDQNQSTAPLSEIVDSSYEEKVAVAVEAIVSDLKQSRHEEEKEEKAVAAQGEVGQYGDVSVGRGVMGIEVVGASSLI</sequence>
<evidence type="ECO:0000313" key="3">
    <source>
        <dbReference type="Proteomes" id="UP000315295"/>
    </source>
</evidence>
<evidence type="ECO:0000256" key="1">
    <source>
        <dbReference type="SAM" id="MobiDB-lite"/>
    </source>
</evidence>
<organism evidence="2 3">
    <name type="scientific">Malus baccata</name>
    <name type="common">Siberian crab apple</name>
    <name type="synonym">Pyrus baccata</name>
    <dbReference type="NCBI Taxonomy" id="106549"/>
    <lineage>
        <taxon>Eukaryota</taxon>
        <taxon>Viridiplantae</taxon>
        <taxon>Streptophyta</taxon>
        <taxon>Embryophyta</taxon>
        <taxon>Tracheophyta</taxon>
        <taxon>Spermatophyta</taxon>
        <taxon>Magnoliopsida</taxon>
        <taxon>eudicotyledons</taxon>
        <taxon>Gunneridae</taxon>
        <taxon>Pentapetalae</taxon>
        <taxon>rosids</taxon>
        <taxon>fabids</taxon>
        <taxon>Rosales</taxon>
        <taxon>Rosaceae</taxon>
        <taxon>Amygdaloideae</taxon>
        <taxon>Maleae</taxon>
        <taxon>Malus</taxon>
    </lineage>
</organism>
<name>A0A540L084_MALBA</name>
<gene>
    <name evidence="2" type="ORF">C1H46_034526</name>
</gene>
<dbReference type="EMBL" id="VIEB01000833">
    <property type="protein sequence ID" value="TQD79894.1"/>
    <property type="molecule type" value="Genomic_DNA"/>
</dbReference>
<feature type="region of interest" description="Disordered" evidence="1">
    <location>
        <begin position="113"/>
        <end position="141"/>
    </location>
</feature>
<proteinExistence type="predicted"/>
<comment type="caution">
    <text evidence="2">The sequence shown here is derived from an EMBL/GenBank/DDBJ whole genome shotgun (WGS) entry which is preliminary data.</text>
</comment>
<reference evidence="2 3" key="1">
    <citation type="journal article" date="2019" name="G3 (Bethesda)">
        <title>Sequencing of a Wild Apple (Malus baccata) Genome Unravels the Differences Between Cultivated and Wild Apple Species Regarding Disease Resistance and Cold Tolerance.</title>
        <authorList>
            <person name="Chen X."/>
        </authorList>
    </citation>
    <scope>NUCLEOTIDE SEQUENCE [LARGE SCALE GENOMIC DNA]</scope>
    <source>
        <strain evidence="3">cv. Shandingzi</strain>
        <tissue evidence="2">Leaves</tissue>
    </source>
</reference>
<dbReference type="AlphaFoldDB" id="A0A540L084"/>
<dbReference type="Proteomes" id="UP000315295">
    <property type="component" value="Unassembled WGS sequence"/>
</dbReference>